<gene>
    <name evidence="1" type="ORF">AKJ29_02070</name>
</gene>
<dbReference type="SUPFAM" id="SSF52540">
    <property type="entry name" value="P-loop containing nucleoside triphosphate hydrolases"/>
    <property type="match status" value="1"/>
</dbReference>
<proteinExistence type="predicted"/>
<evidence type="ECO:0008006" key="3">
    <source>
        <dbReference type="Google" id="ProtNLM"/>
    </source>
</evidence>
<dbReference type="OrthoDB" id="7229084at2"/>
<dbReference type="Gene3D" id="3.40.50.300">
    <property type="entry name" value="P-loop containing nucleotide triphosphate hydrolases"/>
    <property type="match status" value="1"/>
</dbReference>
<dbReference type="InterPro" id="IPR027417">
    <property type="entry name" value="P-loop_NTPase"/>
</dbReference>
<dbReference type="Proteomes" id="UP000050471">
    <property type="component" value="Unassembled WGS sequence"/>
</dbReference>
<accession>A0A0P7I1Z1</accession>
<sequence length="987" mass="109419">MAKSVAQYCDIAGMSFAADKPCFFAHDGSTCSLIRVHGTPTILAEDELKEKLIDFADLIGPQLGKRGHGLTISYERSGNIAEDLDRLFDPLAQASERKGLKMEAGLRETRAVLEGEAIAERVLIAVWTYREAAVPEQFREEAAQRRSKMGYLPVSDFIQDGEGPYEVIEATHFAAVNSVLQGLKTIGIMAKLLGEGTKEGTREDLAEVRRGILFHETPMAWQPPTAPSFPMVKKKQSSDVSSLFAPSINSVLMTSAARASNDLRTISIGGRSYAIAQMTMFPREMDQFGNLIKSIGTGMDRNAKMPFRVAMHFEGGAKVNGFKQAIATILSALGTANKNIYRNLEAIGKKFAQDQDTFVNARLIATTWIEPGELESTLNDRRSTLMRAMTSWRGPTMADSATDPMRLLSETAPGMTAVCRSAPAAIAPIRELSLAFPFGRDAAIEDQGETIFMTMDSKPAPFRAHSPLQTSWLNLIWAPPGSGKSVLMNAMNVDFAAYHNSAKLPFIGVIDVGISSDGFIKTLRAALPPERAKEVKYIKLQNEANARDYFINPFDIGLGRRKPLSREAAFVSNFLAEILGAVSDPKVSALIDALIANLYRNFSDLEVTNNCRLWQPDKDSELDDEVRGLGIALHDHKPWWEIVDELMLAGRPDIAARAQRYAMPTLNDVITLLVEKTLRDRFGDLCETCKVQVESAVNRYPLFSNETRLDIGEARIVAIDLEAVVQKSPNSDADRQRNTLMFLTARDLFVRKVSGSSDEIDAMDLPHDPKLRDLYKKYWAQVFSEVTTIRKRFCIDEFHITGASLPMVNQINQDVRHGRKWGFEMILASQLVEDFSNLIDMASNVFILKSDTEQSLTEMERILNISSATKDAVRKHVNGPSANGSTILLGRRTKNGDSWLLLKNKIGPVRLWALTTTFEDMRIRDALYSHTGSVDLALEILAQRFPTGTAVTHWNEVTSRSSAGEDVPVKIATELLLQHNAQQHRAA</sequence>
<evidence type="ECO:0000313" key="1">
    <source>
        <dbReference type="EMBL" id="KPN62956.1"/>
    </source>
</evidence>
<dbReference type="AlphaFoldDB" id="A0A0P7I1Z1"/>
<reference evidence="1 2" key="1">
    <citation type="submission" date="2015-09" db="EMBL/GenBank/DDBJ databases">
        <title>Draft genome sequence of Aliiroseovarius crassostreae CV919-312TSm, the causative agent of Roseovarius Oyster Disease (formerly Juvenile Oyster Disease).</title>
        <authorList>
            <person name="Kessner L."/>
            <person name="Spinard E."/>
            <person name="Nelson D."/>
        </authorList>
    </citation>
    <scope>NUCLEOTIDE SEQUENCE [LARGE SCALE GENOMIC DNA]</scope>
    <source>
        <strain evidence="1 2">CV919-312</strain>
    </source>
</reference>
<dbReference type="EMBL" id="LKBA01000008">
    <property type="protein sequence ID" value="KPN62956.1"/>
    <property type="molecule type" value="Genomic_DNA"/>
</dbReference>
<organism evidence="1 2">
    <name type="scientific">Aliiroseovarius crassostreae</name>
    <dbReference type="NCBI Taxonomy" id="154981"/>
    <lineage>
        <taxon>Bacteria</taxon>
        <taxon>Pseudomonadati</taxon>
        <taxon>Pseudomonadota</taxon>
        <taxon>Alphaproteobacteria</taxon>
        <taxon>Rhodobacterales</taxon>
        <taxon>Paracoccaceae</taxon>
        <taxon>Aliiroseovarius</taxon>
    </lineage>
</organism>
<comment type="caution">
    <text evidence="1">The sequence shown here is derived from an EMBL/GenBank/DDBJ whole genome shotgun (WGS) entry which is preliminary data.</text>
</comment>
<protein>
    <recommendedName>
        <fullName evidence="3">Type IV secretion protein IcmB</fullName>
    </recommendedName>
</protein>
<keyword evidence="2" id="KW-1185">Reference proteome</keyword>
<name>A0A0P7I1Z1_9RHOB</name>
<evidence type="ECO:0000313" key="2">
    <source>
        <dbReference type="Proteomes" id="UP000050471"/>
    </source>
</evidence>
<dbReference type="RefSeq" id="WP_055190883.1">
    <property type="nucleotide sequence ID" value="NZ_FPBS01000030.1"/>
</dbReference>
<dbReference type="STRING" id="154981.AKJ29_02070"/>